<gene>
    <name evidence="1" type="ORF">QBC33DRAFT_261790</name>
</gene>
<sequence length="168" mass="18546">MGSIAEGFALLSSAVATPIAQLNPNLSEPASRVIIGKVAIVWPYNSVSNTLAFLLAEPDILLRRIKGEVRVQLHGSSAKRVAECKLGGGDAVALYLDGVVWGKDSSPIRMPAARLDWQLEFAEKLRLEEIHKRSELSMSIIHYPLPSSVSLKRHRHRMANPNQTLYRP</sequence>
<evidence type="ECO:0000313" key="2">
    <source>
        <dbReference type="Proteomes" id="UP001244011"/>
    </source>
</evidence>
<dbReference type="Proteomes" id="UP001244011">
    <property type="component" value="Unassembled WGS sequence"/>
</dbReference>
<reference evidence="1" key="1">
    <citation type="submission" date="2023-06" db="EMBL/GenBank/DDBJ databases">
        <title>Genome-scale phylogeny and comparative genomics of the fungal order Sordariales.</title>
        <authorList>
            <consortium name="Lawrence Berkeley National Laboratory"/>
            <person name="Hensen N."/>
            <person name="Bonometti L."/>
            <person name="Westerberg I."/>
            <person name="Brannstrom I.O."/>
            <person name="Guillou S."/>
            <person name="Cros-Aarteil S."/>
            <person name="Calhoun S."/>
            <person name="Haridas S."/>
            <person name="Kuo A."/>
            <person name="Mondo S."/>
            <person name="Pangilinan J."/>
            <person name="Riley R."/>
            <person name="Labutti K."/>
            <person name="Andreopoulos B."/>
            <person name="Lipzen A."/>
            <person name="Chen C."/>
            <person name="Yanf M."/>
            <person name="Daum C."/>
            <person name="Ng V."/>
            <person name="Clum A."/>
            <person name="Steindorff A."/>
            <person name="Ohm R."/>
            <person name="Martin F."/>
            <person name="Silar P."/>
            <person name="Natvig D."/>
            <person name="Lalanne C."/>
            <person name="Gautier V."/>
            <person name="Ament-Velasquez S.L."/>
            <person name="Kruys A."/>
            <person name="Hutchinson M.I."/>
            <person name="Powell A.J."/>
            <person name="Barry K."/>
            <person name="Miller A.N."/>
            <person name="Grigoriev I.V."/>
            <person name="Debuchy R."/>
            <person name="Gladieux P."/>
            <person name="Thoren M.H."/>
            <person name="Johannesson H."/>
        </authorList>
    </citation>
    <scope>NUCLEOTIDE SEQUENCE</scope>
    <source>
        <strain evidence="1">8032-3</strain>
    </source>
</reference>
<dbReference type="EMBL" id="MU839000">
    <property type="protein sequence ID" value="KAK1770323.1"/>
    <property type="molecule type" value="Genomic_DNA"/>
</dbReference>
<protein>
    <submittedName>
        <fullName evidence="1">Uncharacterized protein</fullName>
    </submittedName>
</protein>
<accession>A0AAJ0FPJ4</accession>
<name>A0AAJ0FPJ4_9PEZI</name>
<organism evidence="1 2">
    <name type="scientific">Phialemonium atrogriseum</name>
    <dbReference type="NCBI Taxonomy" id="1093897"/>
    <lineage>
        <taxon>Eukaryota</taxon>
        <taxon>Fungi</taxon>
        <taxon>Dikarya</taxon>
        <taxon>Ascomycota</taxon>
        <taxon>Pezizomycotina</taxon>
        <taxon>Sordariomycetes</taxon>
        <taxon>Sordariomycetidae</taxon>
        <taxon>Cephalothecales</taxon>
        <taxon>Cephalothecaceae</taxon>
        <taxon>Phialemonium</taxon>
    </lineage>
</organism>
<dbReference type="RefSeq" id="XP_060286536.1">
    <property type="nucleotide sequence ID" value="XM_060423109.1"/>
</dbReference>
<dbReference type="AlphaFoldDB" id="A0AAJ0FPJ4"/>
<dbReference type="GeneID" id="85306296"/>
<proteinExistence type="predicted"/>
<evidence type="ECO:0000313" key="1">
    <source>
        <dbReference type="EMBL" id="KAK1770323.1"/>
    </source>
</evidence>
<comment type="caution">
    <text evidence="1">The sequence shown here is derived from an EMBL/GenBank/DDBJ whole genome shotgun (WGS) entry which is preliminary data.</text>
</comment>
<keyword evidence="2" id="KW-1185">Reference proteome</keyword>